<evidence type="ECO:0000256" key="1">
    <source>
        <dbReference type="SAM" id="MobiDB-lite"/>
    </source>
</evidence>
<keyword evidence="3" id="KW-1185">Reference proteome</keyword>
<reference evidence="2 3" key="1">
    <citation type="journal article" date="2024" name="Ann. Entomol. Soc. Am.">
        <title>Genomic analyses of the southern and eastern yellowjacket wasps (Hymenoptera: Vespidae) reveal evolutionary signatures of social life.</title>
        <authorList>
            <person name="Catto M.A."/>
            <person name="Caine P.B."/>
            <person name="Orr S.E."/>
            <person name="Hunt B.G."/>
            <person name="Goodisman M.A.D."/>
        </authorList>
    </citation>
    <scope>NUCLEOTIDE SEQUENCE [LARGE SCALE GENOMIC DNA]</scope>
    <source>
        <strain evidence="2">232</strain>
        <tissue evidence="2">Head and thorax</tissue>
    </source>
</reference>
<dbReference type="Proteomes" id="UP001607303">
    <property type="component" value="Unassembled WGS sequence"/>
</dbReference>
<name>A0ABD2D0I7_VESMC</name>
<protein>
    <submittedName>
        <fullName evidence="2">Uncharacterized protein</fullName>
    </submittedName>
</protein>
<dbReference type="AlphaFoldDB" id="A0ABD2D0I7"/>
<evidence type="ECO:0000313" key="2">
    <source>
        <dbReference type="EMBL" id="KAL2750484.1"/>
    </source>
</evidence>
<evidence type="ECO:0000313" key="3">
    <source>
        <dbReference type="Proteomes" id="UP001607303"/>
    </source>
</evidence>
<feature type="region of interest" description="Disordered" evidence="1">
    <location>
        <begin position="1"/>
        <end position="20"/>
    </location>
</feature>
<dbReference type="EMBL" id="JAYRBN010000010">
    <property type="protein sequence ID" value="KAL2750484.1"/>
    <property type="molecule type" value="Genomic_DNA"/>
</dbReference>
<feature type="region of interest" description="Disordered" evidence="1">
    <location>
        <begin position="36"/>
        <end position="57"/>
    </location>
</feature>
<comment type="caution">
    <text evidence="2">The sequence shown here is derived from an EMBL/GenBank/DDBJ whole genome shotgun (WGS) entry which is preliminary data.</text>
</comment>
<sequence length="207" mass="23538">MVPSPPSMSAGVAERKLTTHPYTTRRILRVAATRLSKPGRPNLTPTFFSEEEEEEEEEEEKMRWMRRRRRRMQGFRGIPVAGGVPTTLALKYGNRAAGSAYRRLDKRCDARSNGPPTDRTPRYANDGCSTNIYLRVTRLYTLACSMPLLREEIDAHLPRWQRQRWVKMAAVAAPAASAATAEAEADHSRRHSILLGRDFDSRRLGGW</sequence>
<gene>
    <name evidence="2" type="ORF">V1477_001274</name>
</gene>
<proteinExistence type="predicted"/>
<accession>A0ABD2D0I7</accession>
<organism evidence="2 3">
    <name type="scientific">Vespula maculifrons</name>
    <name type="common">Eastern yellow jacket</name>
    <name type="synonym">Wasp</name>
    <dbReference type="NCBI Taxonomy" id="7453"/>
    <lineage>
        <taxon>Eukaryota</taxon>
        <taxon>Metazoa</taxon>
        <taxon>Ecdysozoa</taxon>
        <taxon>Arthropoda</taxon>
        <taxon>Hexapoda</taxon>
        <taxon>Insecta</taxon>
        <taxon>Pterygota</taxon>
        <taxon>Neoptera</taxon>
        <taxon>Endopterygota</taxon>
        <taxon>Hymenoptera</taxon>
        <taxon>Apocrita</taxon>
        <taxon>Aculeata</taxon>
        <taxon>Vespoidea</taxon>
        <taxon>Vespidae</taxon>
        <taxon>Vespinae</taxon>
        <taxon>Vespula</taxon>
    </lineage>
</organism>